<dbReference type="Proteomes" id="UP001197378">
    <property type="component" value="Unassembled WGS sequence"/>
</dbReference>
<feature type="non-terminal residue" evidence="1">
    <location>
        <position position="126"/>
    </location>
</feature>
<proteinExistence type="predicted"/>
<keyword evidence="2" id="KW-1185">Reference proteome</keyword>
<comment type="caution">
    <text evidence="1">The sequence shown here is derived from an EMBL/GenBank/DDBJ whole genome shotgun (WGS) entry which is preliminary data.</text>
</comment>
<evidence type="ECO:0000313" key="2">
    <source>
        <dbReference type="Proteomes" id="UP001197378"/>
    </source>
</evidence>
<name>A0AAE2YPS1_9PROT</name>
<dbReference type="EMBL" id="JAAXYO010000069">
    <property type="protein sequence ID" value="MBU2787798.1"/>
    <property type="molecule type" value="Genomic_DNA"/>
</dbReference>
<protein>
    <submittedName>
        <fullName evidence="1">Uncharacterized protein</fullName>
    </submittedName>
</protein>
<gene>
    <name evidence="1" type="ORF">HFQ13_06210</name>
</gene>
<reference evidence="1" key="1">
    <citation type="journal article" date="2021" name="ISME J.">
        <title>Genomic evolution of the class Acidithiobacillia: deep-branching Proteobacteria living in extreme acidic conditions.</title>
        <authorList>
            <person name="Moya-Beltran A."/>
            <person name="Beard S."/>
            <person name="Rojas-Villalobos C."/>
            <person name="Issotta F."/>
            <person name="Gallardo Y."/>
            <person name="Ulloa R."/>
            <person name="Giaveno A."/>
            <person name="Degli Esposti M."/>
            <person name="Johnson D.B."/>
            <person name="Quatrini R."/>
        </authorList>
    </citation>
    <scope>NUCLEOTIDE SEQUENCE</scope>
    <source>
        <strain evidence="1">VAN18-1</strain>
    </source>
</reference>
<organism evidence="1 2">
    <name type="scientific">Igneacidithiobacillus copahuensis</name>
    <dbReference type="NCBI Taxonomy" id="2724909"/>
    <lineage>
        <taxon>Bacteria</taxon>
        <taxon>Pseudomonadati</taxon>
        <taxon>Pseudomonadota</taxon>
        <taxon>Acidithiobacillia</taxon>
        <taxon>Acidithiobacillales</taxon>
        <taxon>Acidithiobacillaceae</taxon>
        <taxon>Igneacidithiobacillus</taxon>
    </lineage>
</organism>
<evidence type="ECO:0000313" key="1">
    <source>
        <dbReference type="EMBL" id="MBU2787798.1"/>
    </source>
</evidence>
<dbReference type="AlphaFoldDB" id="A0AAE2YPS1"/>
<sequence length="126" mass="14293">MLRKKTTLKSIRKDLFTQEYGLTSRLENRSEITAMNPRGFFEPNGHAGAGPAAIEDFNLFSSVRTAIGEWRIAQPQLAEFLPYLADEGLLEYHAVSLKAIRKLEDMRQRLIANGTIQEYDRNVPPA</sequence>
<accession>A0AAE2YPS1</accession>
<dbReference type="RefSeq" id="WP_215885446.1">
    <property type="nucleotide sequence ID" value="NZ_JAAXYO010000069.1"/>
</dbReference>